<accession>A0ABR9S622</accession>
<proteinExistence type="predicted"/>
<feature type="chain" id="PRO_5045754882" evidence="1">
    <location>
        <begin position="31"/>
        <end position="319"/>
    </location>
</feature>
<name>A0ABR9S622_9BURK</name>
<dbReference type="PRINTS" id="PR00111">
    <property type="entry name" value="ABHYDROLASE"/>
</dbReference>
<feature type="signal peptide" evidence="1">
    <location>
        <begin position="1"/>
        <end position="30"/>
    </location>
</feature>
<sequence>MQPLRTFAATLLAAGLALTFLPAASQPTSAASPPKAAAKAGKPIQAGFVRANGVDYHYQVHGKGEPLLVLHGGLGHTDMMASLIARLARKRQVIGVDLYGHGRTALTDRPVSLVDMGDDMAQVLRQLGHKQVDVVGYSLGGGVGFRLAVQHPQQVRRLVLVSTGYAQDGFFPEMLPLQAQVGAAMADAMKETPMYKSYVAVAPKPQDFPKLLDRMGAFMRKPYDYADDVRGLAMPVMLVYGDSDMYRPEHIVKFYQLLGGGLKDAGWGRENMSRNRLAILPGHTHYDLFLAPALVPTILPFLEGQENTASWQQQVDAGK</sequence>
<organism evidence="3 4">
    <name type="scientific">Ramlibacter pallidus</name>
    <dbReference type="NCBI Taxonomy" id="2780087"/>
    <lineage>
        <taxon>Bacteria</taxon>
        <taxon>Pseudomonadati</taxon>
        <taxon>Pseudomonadota</taxon>
        <taxon>Betaproteobacteria</taxon>
        <taxon>Burkholderiales</taxon>
        <taxon>Comamonadaceae</taxon>
        <taxon>Ramlibacter</taxon>
    </lineage>
</organism>
<keyword evidence="1" id="KW-0732">Signal</keyword>
<evidence type="ECO:0000313" key="3">
    <source>
        <dbReference type="EMBL" id="MBE7368967.1"/>
    </source>
</evidence>
<dbReference type="Proteomes" id="UP000806285">
    <property type="component" value="Unassembled WGS sequence"/>
</dbReference>
<evidence type="ECO:0000256" key="1">
    <source>
        <dbReference type="SAM" id="SignalP"/>
    </source>
</evidence>
<comment type="caution">
    <text evidence="3">The sequence shown here is derived from an EMBL/GenBank/DDBJ whole genome shotgun (WGS) entry which is preliminary data.</text>
</comment>
<dbReference type="PANTHER" id="PTHR43798">
    <property type="entry name" value="MONOACYLGLYCEROL LIPASE"/>
    <property type="match status" value="1"/>
</dbReference>
<dbReference type="Gene3D" id="3.40.50.1820">
    <property type="entry name" value="alpha/beta hydrolase"/>
    <property type="match status" value="1"/>
</dbReference>
<keyword evidence="4" id="KW-1185">Reference proteome</keyword>
<reference evidence="3 4" key="1">
    <citation type="submission" date="2020-10" db="EMBL/GenBank/DDBJ databases">
        <title>Ramlibacter sp. HM2 16S ribosomal RNA gene Genome sequencing and assembly.</title>
        <authorList>
            <person name="Kang M."/>
        </authorList>
    </citation>
    <scope>NUCLEOTIDE SEQUENCE [LARGE SCALE GENOMIC DNA]</scope>
    <source>
        <strain evidence="3 4">HM2</strain>
    </source>
</reference>
<evidence type="ECO:0000313" key="4">
    <source>
        <dbReference type="Proteomes" id="UP000806285"/>
    </source>
</evidence>
<feature type="domain" description="AB hydrolase-1" evidence="2">
    <location>
        <begin position="66"/>
        <end position="168"/>
    </location>
</feature>
<dbReference type="Pfam" id="PF00561">
    <property type="entry name" value="Abhydrolase_1"/>
    <property type="match status" value="1"/>
</dbReference>
<dbReference type="InterPro" id="IPR029058">
    <property type="entry name" value="AB_hydrolase_fold"/>
</dbReference>
<keyword evidence="3" id="KW-0378">Hydrolase</keyword>
<evidence type="ECO:0000259" key="2">
    <source>
        <dbReference type="Pfam" id="PF00561"/>
    </source>
</evidence>
<dbReference type="RefSeq" id="WP_193677580.1">
    <property type="nucleotide sequence ID" value="NZ_JADDIV010000004.1"/>
</dbReference>
<gene>
    <name evidence="3" type="ORF">IM787_15500</name>
</gene>
<dbReference type="InterPro" id="IPR050266">
    <property type="entry name" value="AB_hydrolase_sf"/>
</dbReference>
<dbReference type="InterPro" id="IPR000073">
    <property type="entry name" value="AB_hydrolase_1"/>
</dbReference>
<dbReference type="GO" id="GO:0016787">
    <property type="term" value="F:hydrolase activity"/>
    <property type="evidence" value="ECO:0007669"/>
    <property type="project" value="UniProtKB-KW"/>
</dbReference>
<dbReference type="EMBL" id="JADDIV010000004">
    <property type="protein sequence ID" value="MBE7368967.1"/>
    <property type="molecule type" value="Genomic_DNA"/>
</dbReference>
<dbReference type="SUPFAM" id="SSF53474">
    <property type="entry name" value="alpha/beta-Hydrolases"/>
    <property type="match status" value="1"/>
</dbReference>
<protein>
    <submittedName>
        <fullName evidence="3">Alpha/beta hydrolase</fullName>
    </submittedName>
</protein>